<proteinExistence type="predicted"/>
<keyword evidence="4" id="KW-1185">Reference proteome</keyword>
<feature type="region of interest" description="Disordered" evidence="1">
    <location>
        <begin position="392"/>
        <end position="420"/>
    </location>
</feature>
<evidence type="ECO:0000256" key="1">
    <source>
        <dbReference type="SAM" id="MobiDB-lite"/>
    </source>
</evidence>
<dbReference type="Proteomes" id="UP000178912">
    <property type="component" value="Unassembled WGS sequence"/>
</dbReference>
<reference evidence="4" key="1">
    <citation type="submission" date="2016-03" db="EMBL/GenBank/DDBJ databases">
        <authorList>
            <person name="Guldener U."/>
        </authorList>
    </citation>
    <scope>NUCLEOTIDE SEQUENCE [LARGE SCALE GENOMIC DNA]</scope>
    <source>
        <strain evidence="4">04CH-RAC-A.6.1</strain>
    </source>
</reference>
<dbReference type="Pfam" id="PF25534">
    <property type="entry name" value="DUF7918"/>
    <property type="match status" value="1"/>
</dbReference>
<evidence type="ECO:0000313" key="3">
    <source>
        <dbReference type="EMBL" id="CZS92881.1"/>
    </source>
</evidence>
<sequence length="500" mass="56047">MSFGEVGRPLYTPSVFCFAVCGKPVCHQKPLAILNCPSGEVEIRLLGTRPKNFKIAYFDEYEEVKVKEYSGKSRCTRYIIPEDTRYAIEVILKSGFHLGDCEGVRIKIYDKATDNFIGQKKITRGPGEYLAIDKTILIETVSGGIAAGSWIQGAQLSFKSLTMDESLDKETNVVGVSVERLGGLQIRVAKCSKKEATTVSRKEFERQLARYEGRQVIGQAQKIDETSYNKDGITHAIGLSGGIVGKKIETPTQMQFLRQETDKLCFDFICRSAEFLENNSFMKSPLPLELQPWDHLTPDQRDTALRTLEAHKKEHIFEQKIAKSGELQTKEEAPNPTTRPRNKRQAKIAFLALQSLSPETKVLPSTLEHIAVDANQIVRTSTPNPERNVIIVLDDSPPRTHQRDPRTRSPSTQAGTQAEPIDLDTFVSKSGSSSSGILVRFKPEVNYQSESKRLKLSPPANDYAGHFSKFRETRLAAIATLYREAEELKASIEEMEETKE</sequence>
<dbReference type="AlphaFoldDB" id="A0A1E1K4F6"/>
<dbReference type="EMBL" id="FJUX01000014">
    <property type="protein sequence ID" value="CZS92881.1"/>
    <property type="molecule type" value="Genomic_DNA"/>
</dbReference>
<name>A0A1E1K4F6_9HELO</name>
<evidence type="ECO:0000259" key="2">
    <source>
        <dbReference type="Pfam" id="PF25534"/>
    </source>
</evidence>
<organism evidence="3 4">
    <name type="scientific">Rhynchosporium agropyri</name>
    <dbReference type="NCBI Taxonomy" id="914238"/>
    <lineage>
        <taxon>Eukaryota</taxon>
        <taxon>Fungi</taxon>
        <taxon>Dikarya</taxon>
        <taxon>Ascomycota</taxon>
        <taxon>Pezizomycotina</taxon>
        <taxon>Leotiomycetes</taxon>
        <taxon>Helotiales</taxon>
        <taxon>Ploettnerulaceae</taxon>
        <taxon>Rhynchosporium</taxon>
    </lineage>
</organism>
<feature type="region of interest" description="Disordered" evidence="1">
    <location>
        <begin position="324"/>
        <end position="343"/>
    </location>
</feature>
<dbReference type="OrthoDB" id="3555265at2759"/>
<gene>
    <name evidence="3" type="ORF">RAG0_03389</name>
</gene>
<protein>
    <recommendedName>
        <fullName evidence="2">DUF7918 domain-containing protein</fullName>
    </recommendedName>
</protein>
<feature type="domain" description="DUF7918" evidence="2">
    <location>
        <begin position="58"/>
        <end position="278"/>
    </location>
</feature>
<accession>A0A1E1K4F6</accession>
<evidence type="ECO:0000313" key="4">
    <source>
        <dbReference type="Proteomes" id="UP000178912"/>
    </source>
</evidence>
<dbReference type="InterPro" id="IPR057678">
    <property type="entry name" value="DUF7918"/>
</dbReference>
<feature type="compositionally biased region" description="Basic and acidic residues" evidence="1">
    <location>
        <begin position="324"/>
        <end position="333"/>
    </location>
</feature>
<feature type="compositionally biased region" description="Basic and acidic residues" evidence="1">
    <location>
        <begin position="396"/>
        <end position="407"/>
    </location>
</feature>